<dbReference type="Pfam" id="PF00067">
    <property type="entry name" value="p450"/>
    <property type="match status" value="1"/>
</dbReference>
<dbReference type="Gene3D" id="1.10.630.10">
    <property type="entry name" value="Cytochrome P450"/>
    <property type="match status" value="1"/>
</dbReference>
<evidence type="ECO:0000313" key="11">
    <source>
        <dbReference type="EMBL" id="PPR03045.1"/>
    </source>
</evidence>
<dbReference type="STRING" id="181874.A0A409YJ93"/>
<dbReference type="Proteomes" id="UP000284842">
    <property type="component" value="Unassembled WGS sequence"/>
</dbReference>
<keyword evidence="5 9" id="KW-0479">Metal-binding</keyword>
<evidence type="ECO:0000256" key="2">
    <source>
        <dbReference type="ARBA" id="ARBA00005179"/>
    </source>
</evidence>
<dbReference type="SUPFAM" id="SSF48264">
    <property type="entry name" value="Cytochrome P450"/>
    <property type="match status" value="1"/>
</dbReference>
<dbReference type="OrthoDB" id="2789670at2759"/>
<evidence type="ECO:0000313" key="12">
    <source>
        <dbReference type="Proteomes" id="UP000284842"/>
    </source>
</evidence>
<dbReference type="InterPro" id="IPR002401">
    <property type="entry name" value="Cyt_P450_E_grp-I"/>
</dbReference>
<evidence type="ECO:0000256" key="4">
    <source>
        <dbReference type="ARBA" id="ARBA00022617"/>
    </source>
</evidence>
<comment type="cofactor">
    <cofactor evidence="1 9">
        <name>heme</name>
        <dbReference type="ChEBI" id="CHEBI:30413"/>
    </cofactor>
</comment>
<evidence type="ECO:0008006" key="13">
    <source>
        <dbReference type="Google" id="ProtNLM"/>
    </source>
</evidence>
<dbReference type="CDD" id="cd11065">
    <property type="entry name" value="CYP64-like"/>
    <property type="match status" value="1"/>
</dbReference>
<dbReference type="PROSITE" id="PS00086">
    <property type="entry name" value="CYTOCHROME_P450"/>
    <property type="match status" value="1"/>
</dbReference>
<evidence type="ECO:0000256" key="9">
    <source>
        <dbReference type="PIRSR" id="PIRSR602401-1"/>
    </source>
</evidence>
<keyword evidence="7 9" id="KW-0408">Iron</keyword>
<comment type="similarity">
    <text evidence="3 10">Belongs to the cytochrome P450 family.</text>
</comment>
<keyword evidence="12" id="KW-1185">Reference proteome</keyword>
<dbReference type="PANTHER" id="PTHR46300">
    <property type="entry name" value="P450, PUTATIVE (EUROFUNG)-RELATED-RELATED"/>
    <property type="match status" value="1"/>
</dbReference>
<evidence type="ECO:0000256" key="10">
    <source>
        <dbReference type="RuleBase" id="RU000461"/>
    </source>
</evidence>
<dbReference type="GO" id="GO:0004497">
    <property type="term" value="F:monooxygenase activity"/>
    <property type="evidence" value="ECO:0007669"/>
    <property type="project" value="UniProtKB-KW"/>
</dbReference>
<gene>
    <name evidence="11" type="ORF">CVT24_012433</name>
</gene>
<dbReference type="GO" id="GO:0016705">
    <property type="term" value="F:oxidoreductase activity, acting on paired donors, with incorporation or reduction of molecular oxygen"/>
    <property type="evidence" value="ECO:0007669"/>
    <property type="project" value="InterPro"/>
</dbReference>
<dbReference type="InterPro" id="IPR017972">
    <property type="entry name" value="Cyt_P450_CS"/>
</dbReference>
<dbReference type="InParanoid" id="A0A409YJ93"/>
<feature type="binding site" description="axial binding residue" evidence="9">
    <location>
        <position position="443"/>
    </location>
    <ligand>
        <name>heme</name>
        <dbReference type="ChEBI" id="CHEBI:30413"/>
    </ligand>
    <ligandPart>
        <name>Fe</name>
        <dbReference type="ChEBI" id="CHEBI:18248"/>
    </ligandPart>
</feature>
<accession>A0A409YJ93</accession>
<keyword evidence="4 9" id="KW-0349">Heme</keyword>
<dbReference type="PANTHER" id="PTHR46300:SF7">
    <property type="entry name" value="P450, PUTATIVE (EUROFUNG)-RELATED"/>
    <property type="match status" value="1"/>
</dbReference>
<keyword evidence="8 10" id="KW-0503">Monooxygenase</keyword>
<proteinExistence type="inferred from homology"/>
<dbReference type="InterPro" id="IPR050364">
    <property type="entry name" value="Cytochrome_P450_fung"/>
</dbReference>
<dbReference type="PRINTS" id="PR00463">
    <property type="entry name" value="EP450I"/>
</dbReference>
<evidence type="ECO:0000256" key="6">
    <source>
        <dbReference type="ARBA" id="ARBA00023002"/>
    </source>
</evidence>
<dbReference type="AlphaFoldDB" id="A0A409YJ93"/>
<organism evidence="11 12">
    <name type="scientific">Panaeolus cyanescens</name>
    <dbReference type="NCBI Taxonomy" id="181874"/>
    <lineage>
        <taxon>Eukaryota</taxon>
        <taxon>Fungi</taxon>
        <taxon>Dikarya</taxon>
        <taxon>Basidiomycota</taxon>
        <taxon>Agaricomycotina</taxon>
        <taxon>Agaricomycetes</taxon>
        <taxon>Agaricomycetidae</taxon>
        <taxon>Agaricales</taxon>
        <taxon>Agaricineae</taxon>
        <taxon>Galeropsidaceae</taxon>
        <taxon>Panaeolus</taxon>
    </lineage>
</organism>
<sequence>MQSSLNLLYNLRLVDGILIFLSLYLFKRWRDARQPAPPPPGPRPWPIIGNLFDMPASQEWLTFAKWGQTWGDIVSASVFNQRIVILNSAQAAIEILDKKSNTYSNRPIMHMCDLGGWSNWFVTLQPHTDRFRNFRRLFYQTIGSGAAMTGFHPMEEDEARKFVRRILAEPETLFDHVRRTAGAVILRITYGYSILEKDDPLVKLADAAMNQFSIGTAPGGYWVNTIPALKYIPEWFPGAGFKRIAKAWKKTTYDMAEMPHQFVKKQMATGEAEPSYMSRLLSEARDLELTAEQSYNIKWSAASMYGGGADTIVATNTSFFLAMLLYPEVMHKAQAELDSVIGYDRLPALSDRDKLPYTNALVLEALRWHAVTPTGVAHTSSKDDVHAGYFIPRGSIIIPNVWRMLHDERVYSDPFKFNPNRFLGLNPEPSPTNVCFGFGRRICPGRVLAEASVFITCATTLATCNIEKWHLQDGDGKTIMDPDRVHEQTTGIVRQVAITSSMCME</sequence>
<dbReference type="GO" id="GO:0020037">
    <property type="term" value="F:heme binding"/>
    <property type="evidence" value="ECO:0007669"/>
    <property type="project" value="InterPro"/>
</dbReference>
<keyword evidence="6 10" id="KW-0560">Oxidoreductase</keyword>
<dbReference type="InterPro" id="IPR001128">
    <property type="entry name" value="Cyt_P450"/>
</dbReference>
<dbReference type="EMBL" id="NHTK01001108">
    <property type="protein sequence ID" value="PPR03045.1"/>
    <property type="molecule type" value="Genomic_DNA"/>
</dbReference>
<evidence type="ECO:0000256" key="8">
    <source>
        <dbReference type="ARBA" id="ARBA00023033"/>
    </source>
</evidence>
<evidence type="ECO:0000256" key="7">
    <source>
        <dbReference type="ARBA" id="ARBA00023004"/>
    </source>
</evidence>
<name>A0A409YJ93_9AGAR</name>
<comment type="caution">
    <text evidence="11">The sequence shown here is derived from an EMBL/GenBank/DDBJ whole genome shotgun (WGS) entry which is preliminary data.</text>
</comment>
<comment type="pathway">
    <text evidence="2">Secondary metabolite biosynthesis.</text>
</comment>
<reference evidence="11 12" key="1">
    <citation type="journal article" date="2018" name="Evol. Lett.">
        <title>Horizontal gene cluster transfer increased hallucinogenic mushroom diversity.</title>
        <authorList>
            <person name="Reynolds H.T."/>
            <person name="Vijayakumar V."/>
            <person name="Gluck-Thaler E."/>
            <person name="Korotkin H.B."/>
            <person name="Matheny P.B."/>
            <person name="Slot J.C."/>
        </authorList>
    </citation>
    <scope>NUCLEOTIDE SEQUENCE [LARGE SCALE GENOMIC DNA]</scope>
    <source>
        <strain evidence="11 12">2629</strain>
    </source>
</reference>
<evidence type="ECO:0000256" key="1">
    <source>
        <dbReference type="ARBA" id="ARBA00001971"/>
    </source>
</evidence>
<dbReference type="GO" id="GO:0005506">
    <property type="term" value="F:iron ion binding"/>
    <property type="evidence" value="ECO:0007669"/>
    <property type="project" value="InterPro"/>
</dbReference>
<evidence type="ECO:0000256" key="5">
    <source>
        <dbReference type="ARBA" id="ARBA00022723"/>
    </source>
</evidence>
<protein>
    <recommendedName>
        <fullName evidence="13">Cytochrome P450</fullName>
    </recommendedName>
</protein>
<evidence type="ECO:0000256" key="3">
    <source>
        <dbReference type="ARBA" id="ARBA00010617"/>
    </source>
</evidence>
<dbReference type="InterPro" id="IPR036396">
    <property type="entry name" value="Cyt_P450_sf"/>
</dbReference>